<dbReference type="GO" id="GO:0009117">
    <property type="term" value="P:nucleotide metabolic process"/>
    <property type="evidence" value="ECO:0007669"/>
    <property type="project" value="InterPro"/>
</dbReference>
<dbReference type="Pfam" id="PF06189">
    <property type="entry name" value="5-nucleotidase"/>
    <property type="match status" value="1"/>
</dbReference>
<dbReference type="PANTHER" id="PTHR31367:SF5">
    <property type="entry name" value="CYTOSOLIC 5'-NUCLEOTIDASE 1A"/>
    <property type="match status" value="1"/>
</dbReference>
<keyword evidence="1" id="KW-0378">Hydrolase</keyword>
<dbReference type="GO" id="GO:0008253">
    <property type="term" value="F:5'-nucleotidase activity"/>
    <property type="evidence" value="ECO:0007669"/>
    <property type="project" value="UniProtKB-EC"/>
</dbReference>
<sequence>MKANSDNRLVVAISSRALFDLEESHRVFTEEGVDAYCRYQISHEDEILKPGVAFSLTRKLLNLNRLAKTNRRVEVVLISRNSADTGLRIFNSISHYGLGITRAAFSGGASPFPYVAPFNADLFLSTDPQDVRHALDANIAAATIVPSQIVDSEGDQLRIAFDGDSVLFADDSERVYQEQGLVAFSESERAAADSPMVGGPFRHFLSILHHLQSDWPEDCSPIRTALFTARSAPAHERVIRTLRAWNIRIDEAVFLGGLDKGAFLRTFGADIFFDDQTEHCESARQFVATGHVPHGVANEGG</sequence>
<organism evidence="1">
    <name type="scientific">hydrothermal vent metagenome</name>
    <dbReference type="NCBI Taxonomy" id="652676"/>
    <lineage>
        <taxon>unclassified sequences</taxon>
        <taxon>metagenomes</taxon>
        <taxon>ecological metagenomes</taxon>
    </lineage>
</organism>
<dbReference type="GO" id="GO:0000287">
    <property type="term" value="F:magnesium ion binding"/>
    <property type="evidence" value="ECO:0007669"/>
    <property type="project" value="InterPro"/>
</dbReference>
<name>A0A170PRP8_9ZZZZ</name>
<dbReference type="EMBL" id="CZRL01000097">
    <property type="protein sequence ID" value="CUS53442.1"/>
    <property type="molecule type" value="Genomic_DNA"/>
</dbReference>
<dbReference type="GO" id="GO:0000166">
    <property type="term" value="F:nucleotide binding"/>
    <property type="evidence" value="ECO:0007669"/>
    <property type="project" value="InterPro"/>
</dbReference>
<evidence type="ECO:0000313" key="1">
    <source>
        <dbReference type="EMBL" id="CUS53442.1"/>
    </source>
</evidence>
<dbReference type="GO" id="GO:0005737">
    <property type="term" value="C:cytoplasm"/>
    <property type="evidence" value="ECO:0007669"/>
    <property type="project" value="InterPro"/>
</dbReference>
<dbReference type="InterPro" id="IPR010394">
    <property type="entry name" value="5-nucleotidase"/>
</dbReference>
<proteinExistence type="predicted"/>
<accession>A0A170PRP8</accession>
<protein>
    <submittedName>
        <fullName evidence="1">5'-nucleotidase</fullName>
        <ecNumber evidence="1">3.1.3.5</ecNumber>
    </submittedName>
</protein>
<dbReference type="PANTHER" id="PTHR31367">
    <property type="entry name" value="CYTOSOLIC 5'-NUCLEOTIDASE 1 FAMILY MEMBER"/>
    <property type="match status" value="1"/>
</dbReference>
<dbReference type="EC" id="3.1.3.5" evidence="1"/>
<gene>
    <name evidence="1" type="ORF">MGWOODY_XGa1437</name>
</gene>
<dbReference type="AlphaFoldDB" id="A0A170PRP8"/>
<reference evidence="1" key="1">
    <citation type="submission" date="2015-10" db="EMBL/GenBank/DDBJ databases">
        <authorList>
            <person name="Gilbert D.G."/>
        </authorList>
    </citation>
    <scope>NUCLEOTIDE SEQUENCE</scope>
</reference>